<protein>
    <recommendedName>
        <fullName evidence="5">Putative pre-16S rRNA nuclease</fullName>
        <ecNumber evidence="5">3.1.-.-</ecNumber>
    </recommendedName>
</protein>
<proteinExistence type="inferred from homology"/>
<evidence type="ECO:0000256" key="5">
    <source>
        <dbReference type="HAMAP-Rule" id="MF_00651"/>
    </source>
</evidence>
<dbReference type="InterPro" id="IPR037027">
    <property type="entry name" value="YqgF/RNaseH-like_dom_sf"/>
</dbReference>
<dbReference type="InterPro" id="IPR005227">
    <property type="entry name" value="YqgF"/>
</dbReference>
<dbReference type="RefSeq" id="WP_131448370.1">
    <property type="nucleotide sequence ID" value="NZ_SJZB01000046.1"/>
</dbReference>
<dbReference type="SUPFAM" id="SSF53098">
    <property type="entry name" value="Ribonuclease H-like"/>
    <property type="match status" value="1"/>
</dbReference>
<comment type="function">
    <text evidence="5">Could be a nuclease involved in processing of the 5'-end of pre-16S rRNA.</text>
</comment>
<name>A0A4R1B387_9PROT</name>
<keyword evidence="4 5" id="KW-0378">Hydrolase</keyword>
<gene>
    <name evidence="7" type="primary">ruvX</name>
    <name evidence="7" type="ORF">EZJ19_13310</name>
</gene>
<evidence type="ECO:0000256" key="2">
    <source>
        <dbReference type="ARBA" id="ARBA00022517"/>
    </source>
</evidence>
<dbReference type="CDD" id="cd16964">
    <property type="entry name" value="YqgF"/>
    <property type="match status" value="1"/>
</dbReference>
<dbReference type="GO" id="GO:0005829">
    <property type="term" value="C:cytosol"/>
    <property type="evidence" value="ECO:0007669"/>
    <property type="project" value="TreeGrafter"/>
</dbReference>
<dbReference type="HAMAP" id="MF_00651">
    <property type="entry name" value="Nuclease_YqgF"/>
    <property type="match status" value="1"/>
</dbReference>
<dbReference type="GO" id="GO:0016788">
    <property type="term" value="F:hydrolase activity, acting on ester bonds"/>
    <property type="evidence" value="ECO:0007669"/>
    <property type="project" value="UniProtKB-UniRule"/>
</dbReference>
<dbReference type="NCBIfam" id="TIGR00250">
    <property type="entry name" value="RNAse_H_YqgF"/>
    <property type="match status" value="1"/>
</dbReference>
<dbReference type="InterPro" id="IPR006641">
    <property type="entry name" value="YqgF/RNaseH-like_dom"/>
</dbReference>
<sequence>MATSAAAMKGAVLAFDFGEKRIGVAVGEWETRLAHPLETIAEEANAPRFARIGVLIGEWRPVQLVVGLALGLDGQEHDLTRRCRRFANQLNGRFGLPVALVDERLTSVEAERRLREAGHPVRADKAAVDSLAAQEILQDHFANQP</sequence>
<evidence type="ECO:0000256" key="3">
    <source>
        <dbReference type="ARBA" id="ARBA00022722"/>
    </source>
</evidence>
<dbReference type="PANTHER" id="PTHR33317">
    <property type="entry name" value="POLYNUCLEOTIDYL TRANSFERASE, RIBONUCLEASE H-LIKE SUPERFAMILY PROTEIN"/>
    <property type="match status" value="1"/>
</dbReference>
<comment type="subcellular location">
    <subcellularLocation>
        <location evidence="5">Cytoplasm</location>
    </subcellularLocation>
</comment>
<keyword evidence="2 5" id="KW-0690">Ribosome biogenesis</keyword>
<accession>A0A4R1B387</accession>
<keyword evidence="8" id="KW-1185">Reference proteome</keyword>
<dbReference type="GO" id="GO:0004518">
    <property type="term" value="F:nuclease activity"/>
    <property type="evidence" value="ECO:0007669"/>
    <property type="project" value="UniProtKB-KW"/>
</dbReference>
<keyword evidence="3 5" id="KW-0540">Nuclease</keyword>
<reference evidence="7 8" key="1">
    <citation type="submission" date="2019-03" db="EMBL/GenBank/DDBJ databases">
        <title>Genome sequence of Thiobacillaceae bacterium LSR1, a sulfur-oxidizing bacterium isolated from freshwater sediment.</title>
        <authorList>
            <person name="Li S."/>
        </authorList>
    </citation>
    <scope>NUCLEOTIDE SEQUENCE [LARGE SCALE GENOMIC DNA]</scope>
    <source>
        <strain evidence="7 8">LSR1</strain>
    </source>
</reference>
<organism evidence="7 8">
    <name type="scientific">Parasulfuritortus cantonensis</name>
    <dbReference type="NCBI Taxonomy" id="2528202"/>
    <lineage>
        <taxon>Bacteria</taxon>
        <taxon>Pseudomonadati</taxon>
        <taxon>Pseudomonadota</taxon>
        <taxon>Betaproteobacteria</taxon>
        <taxon>Nitrosomonadales</taxon>
        <taxon>Thiobacillaceae</taxon>
        <taxon>Parasulfuritortus</taxon>
    </lineage>
</organism>
<dbReference type="GO" id="GO:0000967">
    <property type="term" value="P:rRNA 5'-end processing"/>
    <property type="evidence" value="ECO:0007669"/>
    <property type="project" value="UniProtKB-UniRule"/>
</dbReference>
<dbReference type="InterPro" id="IPR012337">
    <property type="entry name" value="RNaseH-like_sf"/>
</dbReference>
<dbReference type="OrthoDB" id="9796140at2"/>
<comment type="caution">
    <text evidence="7">The sequence shown here is derived from an EMBL/GenBank/DDBJ whole genome shotgun (WGS) entry which is preliminary data.</text>
</comment>
<dbReference type="Proteomes" id="UP000295443">
    <property type="component" value="Unassembled WGS sequence"/>
</dbReference>
<evidence type="ECO:0000259" key="6">
    <source>
        <dbReference type="SMART" id="SM00732"/>
    </source>
</evidence>
<feature type="domain" description="YqgF/RNase H-like" evidence="6">
    <location>
        <begin position="10"/>
        <end position="110"/>
    </location>
</feature>
<keyword evidence="1 5" id="KW-0963">Cytoplasm</keyword>
<dbReference type="Gene3D" id="3.30.420.140">
    <property type="entry name" value="YqgF/RNase H-like domain"/>
    <property type="match status" value="1"/>
</dbReference>
<evidence type="ECO:0000256" key="4">
    <source>
        <dbReference type="ARBA" id="ARBA00022801"/>
    </source>
</evidence>
<dbReference type="SMART" id="SM00732">
    <property type="entry name" value="YqgFc"/>
    <property type="match status" value="1"/>
</dbReference>
<dbReference type="AlphaFoldDB" id="A0A4R1B387"/>
<evidence type="ECO:0000313" key="7">
    <source>
        <dbReference type="EMBL" id="TCJ11940.1"/>
    </source>
</evidence>
<dbReference type="Pfam" id="PF03652">
    <property type="entry name" value="RuvX"/>
    <property type="match status" value="1"/>
</dbReference>
<comment type="similarity">
    <text evidence="5">Belongs to the YqgF HJR family.</text>
</comment>
<dbReference type="EC" id="3.1.-.-" evidence="5"/>
<dbReference type="PANTHER" id="PTHR33317:SF4">
    <property type="entry name" value="POLYNUCLEOTIDYL TRANSFERASE, RIBONUCLEASE H-LIKE SUPERFAMILY PROTEIN"/>
    <property type="match status" value="1"/>
</dbReference>
<evidence type="ECO:0000313" key="8">
    <source>
        <dbReference type="Proteomes" id="UP000295443"/>
    </source>
</evidence>
<dbReference type="EMBL" id="SJZB01000046">
    <property type="protein sequence ID" value="TCJ11940.1"/>
    <property type="molecule type" value="Genomic_DNA"/>
</dbReference>
<evidence type="ECO:0000256" key="1">
    <source>
        <dbReference type="ARBA" id="ARBA00022490"/>
    </source>
</evidence>